<dbReference type="InterPro" id="IPR039564">
    <property type="entry name" value="Peptidase_C39-like"/>
</dbReference>
<evidence type="ECO:0000313" key="3">
    <source>
        <dbReference type="Proteomes" id="UP000630149"/>
    </source>
</evidence>
<dbReference type="OrthoDB" id="9805906at2"/>
<proteinExistence type="predicted"/>
<dbReference type="EMBL" id="BMOB01000004">
    <property type="protein sequence ID" value="GGI83902.1"/>
    <property type="molecule type" value="Genomic_DNA"/>
</dbReference>
<evidence type="ECO:0000259" key="1">
    <source>
        <dbReference type="Pfam" id="PF13529"/>
    </source>
</evidence>
<dbReference type="RefSeq" id="WP_131776487.1">
    <property type="nucleotide sequence ID" value="NZ_BMOB01000004.1"/>
</dbReference>
<accession>A0A917NAX2</accession>
<organism evidence="2 3">
    <name type="scientific">Legionella impletisoli</name>
    <dbReference type="NCBI Taxonomy" id="343510"/>
    <lineage>
        <taxon>Bacteria</taxon>
        <taxon>Pseudomonadati</taxon>
        <taxon>Pseudomonadota</taxon>
        <taxon>Gammaproteobacteria</taxon>
        <taxon>Legionellales</taxon>
        <taxon>Legionellaceae</taxon>
        <taxon>Legionella</taxon>
    </lineage>
</organism>
<dbReference type="Proteomes" id="UP000630149">
    <property type="component" value="Unassembled WGS sequence"/>
</dbReference>
<evidence type="ECO:0000313" key="2">
    <source>
        <dbReference type="EMBL" id="GGI83902.1"/>
    </source>
</evidence>
<sequence length="247" mass="27829">MIDLKINTQPDDETCGPTCLHAIYQYLGLKITLEQVIADVERSLSGGTLAPLLGKHALAKGFDTTIYINNLDVFDPTWFKNDEARSDILISKLDAQMKHKWDKGIIQSSIAYQQFLEMGGKVRFTTINVNLLKEYFSQNIPILTGLSATYLYRSPREIYTTDGVAHYDDVRGTPCGHFVVLCGYDESKRHIIVADPHRENPLSHNNYYKVSSNRLINAIMLGVLTYDANLLIIQPKGDNNYANRVGN</sequence>
<dbReference type="AlphaFoldDB" id="A0A917NAX2"/>
<gene>
    <name evidence="2" type="ORF">GCM10007966_10630</name>
</gene>
<name>A0A917NAX2_9GAMM</name>
<keyword evidence="3" id="KW-1185">Reference proteome</keyword>
<feature type="domain" description="Peptidase C39-like" evidence="1">
    <location>
        <begin position="8"/>
        <end position="197"/>
    </location>
</feature>
<dbReference type="Pfam" id="PF13529">
    <property type="entry name" value="Peptidase_C39_2"/>
    <property type="match status" value="1"/>
</dbReference>
<protein>
    <recommendedName>
        <fullName evidence="1">Peptidase C39-like domain-containing protein</fullName>
    </recommendedName>
</protein>
<dbReference type="Gene3D" id="3.90.70.10">
    <property type="entry name" value="Cysteine proteinases"/>
    <property type="match status" value="1"/>
</dbReference>
<reference evidence="2" key="2">
    <citation type="submission" date="2020-09" db="EMBL/GenBank/DDBJ databases">
        <authorList>
            <person name="Sun Q."/>
            <person name="Ohkuma M."/>
        </authorList>
    </citation>
    <scope>NUCLEOTIDE SEQUENCE</scope>
    <source>
        <strain evidence="2">JCM 13919</strain>
    </source>
</reference>
<reference evidence="2" key="1">
    <citation type="journal article" date="2014" name="Int. J. Syst. Evol. Microbiol.">
        <title>Complete genome sequence of Corynebacterium casei LMG S-19264T (=DSM 44701T), isolated from a smear-ripened cheese.</title>
        <authorList>
            <consortium name="US DOE Joint Genome Institute (JGI-PGF)"/>
            <person name="Walter F."/>
            <person name="Albersmeier A."/>
            <person name="Kalinowski J."/>
            <person name="Ruckert C."/>
        </authorList>
    </citation>
    <scope>NUCLEOTIDE SEQUENCE</scope>
    <source>
        <strain evidence="2">JCM 13919</strain>
    </source>
</reference>
<comment type="caution">
    <text evidence="2">The sequence shown here is derived from an EMBL/GenBank/DDBJ whole genome shotgun (WGS) entry which is preliminary data.</text>
</comment>